<keyword evidence="1" id="KW-0812">Transmembrane</keyword>
<evidence type="ECO:0000256" key="1">
    <source>
        <dbReference type="SAM" id="Phobius"/>
    </source>
</evidence>
<feature type="transmembrane region" description="Helical" evidence="1">
    <location>
        <begin position="12"/>
        <end position="32"/>
    </location>
</feature>
<dbReference type="AlphaFoldDB" id="D6U8R5"/>
<keyword evidence="3" id="KW-1185">Reference proteome</keyword>
<sequence length="64" mass="6927">MAKGHTRRGDRLPLSLFGSGSWLRLVVLLAVLQNALFARWGVGRGAFNGAARGRVGIRREPAGR</sequence>
<keyword evidence="1" id="KW-0472">Membrane</keyword>
<reference evidence="2 3" key="1">
    <citation type="journal article" date="2011" name="Stand. Genomic Sci.">
        <title>Non-contiguous finished genome sequence and contextual data of the filamentous soil bacterium Ktedonobacter racemifer type strain (SOSP1-21).</title>
        <authorList>
            <person name="Chang Y.J."/>
            <person name="Land M."/>
            <person name="Hauser L."/>
            <person name="Chertkov O."/>
            <person name="Del Rio T.G."/>
            <person name="Nolan M."/>
            <person name="Copeland A."/>
            <person name="Tice H."/>
            <person name="Cheng J.F."/>
            <person name="Lucas S."/>
            <person name="Han C."/>
            <person name="Goodwin L."/>
            <person name="Pitluck S."/>
            <person name="Ivanova N."/>
            <person name="Ovchinikova G."/>
            <person name="Pati A."/>
            <person name="Chen A."/>
            <person name="Palaniappan K."/>
            <person name="Mavromatis K."/>
            <person name="Liolios K."/>
            <person name="Brettin T."/>
            <person name="Fiebig A."/>
            <person name="Rohde M."/>
            <person name="Abt B."/>
            <person name="Goker M."/>
            <person name="Detter J.C."/>
            <person name="Woyke T."/>
            <person name="Bristow J."/>
            <person name="Eisen J.A."/>
            <person name="Markowitz V."/>
            <person name="Hugenholtz P."/>
            <person name="Kyrpides N.C."/>
            <person name="Klenk H.P."/>
            <person name="Lapidus A."/>
        </authorList>
    </citation>
    <scope>NUCLEOTIDE SEQUENCE [LARGE SCALE GENOMIC DNA]</scope>
    <source>
        <strain evidence="3">DSM 44963</strain>
    </source>
</reference>
<evidence type="ECO:0000313" key="2">
    <source>
        <dbReference type="EMBL" id="EFH79625.1"/>
    </source>
</evidence>
<dbReference type="InParanoid" id="D6U8R5"/>
<comment type="caution">
    <text evidence="2">The sequence shown here is derived from an EMBL/GenBank/DDBJ whole genome shotgun (WGS) entry which is preliminary data.</text>
</comment>
<keyword evidence="1" id="KW-1133">Transmembrane helix</keyword>
<dbReference type="Proteomes" id="UP000004508">
    <property type="component" value="Unassembled WGS sequence"/>
</dbReference>
<accession>D6U8R5</accession>
<organism evidence="2 3">
    <name type="scientific">Ktedonobacter racemifer DSM 44963</name>
    <dbReference type="NCBI Taxonomy" id="485913"/>
    <lineage>
        <taxon>Bacteria</taxon>
        <taxon>Bacillati</taxon>
        <taxon>Chloroflexota</taxon>
        <taxon>Ktedonobacteria</taxon>
        <taxon>Ktedonobacterales</taxon>
        <taxon>Ktedonobacteraceae</taxon>
        <taxon>Ktedonobacter</taxon>
    </lineage>
</organism>
<name>D6U8R5_KTERA</name>
<proteinExistence type="predicted"/>
<dbReference type="EMBL" id="ADVG01000006">
    <property type="protein sequence ID" value="EFH79625.1"/>
    <property type="molecule type" value="Genomic_DNA"/>
</dbReference>
<gene>
    <name evidence="2" type="ORF">Krac_0103</name>
</gene>
<evidence type="ECO:0000313" key="3">
    <source>
        <dbReference type="Proteomes" id="UP000004508"/>
    </source>
</evidence>
<protein>
    <submittedName>
        <fullName evidence="2">Uncharacterized protein</fullName>
    </submittedName>
</protein>